<dbReference type="PANTHER" id="PTHR43737">
    <property type="entry name" value="BLL7424 PROTEIN"/>
    <property type="match status" value="1"/>
</dbReference>
<keyword evidence="2" id="KW-1185">Reference proteome</keyword>
<evidence type="ECO:0000313" key="1">
    <source>
        <dbReference type="EMBL" id="GGC88165.1"/>
    </source>
</evidence>
<dbReference type="EMBL" id="BMGG01000010">
    <property type="protein sequence ID" value="GGC88165.1"/>
    <property type="molecule type" value="Genomic_DNA"/>
</dbReference>
<dbReference type="AlphaFoldDB" id="A0A916UU10"/>
<reference evidence="1" key="2">
    <citation type="submission" date="2020-09" db="EMBL/GenBank/DDBJ databases">
        <authorList>
            <person name="Sun Q."/>
            <person name="Zhou Y."/>
        </authorList>
    </citation>
    <scope>NUCLEOTIDE SEQUENCE</scope>
    <source>
        <strain evidence="1">CGMCC 1.12919</strain>
    </source>
</reference>
<accession>A0A916UU10</accession>
<reference evidence="1" key="1">
    <citation type="journal article" date="2014" name="Int. J. Syst. Evol. Microbiol.">
        <title>Complete genome sequence of Corynebacterium casei LMG S-19264T (=DSM 44701T), isolated from a smear-ripened cheese.</title>
        <authorList>
            <consortium name="US DOE Joint Genome Institute (JGI-PGF)"/>
            <person name="Walter F."/>
            <person name="Albersmeier A."/>
            <person name="Kalinowski J."/>
            <person name="Ruckert C."/>
        </authorList>
    </citation>
    <scope>NUCLEOTIDE SEQUENCE</scope>
    <source>
        <strain evidence="1">CGMCC 1.12919</strain>
    </source>
</reference>
<protein>
    <recommendedName>
        <fullName evidence="3">DUF1501 domain-containing protein</fullName>
    </recommendedName>
</protein>
<dbReference type="Proteomes" id="UP000637002">
    <property type="component" value="Unassembled WGS sequence"/>
</dbReference>
<proteinExistence type="predicted"/>
<gene>
    <name evidence="1" type="ORF">GCM10010994_52670</name>
</gene>
<sequence>MARALMSRRELIAGLAGGAAVAGRAWAAPHTDVRLLVVFLRGAYDAANVVIPVGSDFYYQARPRLAVARPDPADPAAALALDADWGLHPALRDTILPLYAKGQAAFVPFAGTDDLSRSHFGTQDTIELGQNAQGARNYQSGFMARLAAELTRVRPIAFTDQMPLIFRGGSEVVPNVSINRVGKPGVDDRQAALIAAMYQGSALEAAVTEGFRVRDEVFHAISDHQAQADRGAVSPRGFELAARRIGRLMREQFNLSFVDVGGWDTHVNQGAATGYLADRLGEVGRGLVGFVEEIGSGWSNTVVVVLSEFGRTFRENGNRGTDHGHGSAYWVLGGGIHGGRISGPQVRIDEASLFQKRDYPVLTDYRALLAGLFQRLYGLDAASLQRVFAAVKPAKLDLA</sequence>
<dbReference type="Pfam" id="PF07394">
    <property type="entry name" value="DUF1501"/>
    <property type="match status" value="1"/>
</dbReference>
<organism evidence="1 2">
    <name type="scientific">Chelatococcus reniformis</name>
    <dbReference type="NCBI Taxonomy" id="1494448"/>
    <lineage>
        <taxon>Bacteria</taxon>
        <taxon>Pseudomonadati</taxon>
        <taxon>Pseudomonadota</taxon>
        <taxon>Alphaproteobacteria</taxon>
        <taxon>Hyphomicrobiales</taxon>
        <taxon>Chelatococcaceae</taxon>
        <taxon>Chelatococcus</taxon>
    </lineage>
</organism>
<dbReference type="PANTHER" id="PTHR43737:SF1">
    <property type="entry name" value="DUF1501 DOMAIN-CONTAINING PROTEIN"/>
    <property type="match status" value="1"/>
</dbReference>
<comment type="caution">
    <text evidence="1">The sequence shown here is derived from an EMBL/GenBank/DDBJ whole genome shotgun (WGS) entry which is preliminary data.</text>
</comment>
<dbReference type="PROSITE" id="PS51318">
    <property type="entry name" value="TAT"/>
    <property type="match status" value="1"/>
</dbReference>
<evidence type="ECO:0008006" key="3">
    <source>
        <dbReference type="Google" id="ProtNLM"/>
    </source>
</evidence>
<evidence type="ECO:0000313" key="2">
    <source>
        <dbReference type="Proteomes" id="UP000637002"/>
    </source>
</evidence>
<dbReference type="InterPro" id="IPR010869">
    <property type="entry name" value="DUF1501"/>
</dbReference>
<name>A0A916UU10_9HYPH</name>
<dbReference type="InterPro" id="IPR006311">
    <property type="entry name" value="TAT_signal"/>
</dbReference>